<name>A0AAV8Y3N2_9CUCU</name>
<dbReference type="InterPro" id="IPR006578">
    <property type="entry name" value="MADF-dom"/>
</dbReference>
<dbReference type="PANTHER" id="PTHR21505:SF8">
    <property type="entry name" value="DPT-YFP REPRESSOR BY OVEREXPRESSION, ISOFORM D-RELATED"/>
    <property type="match status" value="1"/>
</dbReference>
<dbReference type="SMART" id="SM00595">
    <property type="entry name" value="MADF"/>
    <property type="match status" value="1"/>
</dbReference>
<evidence type="ECO:0000313" key="3">
    <source>
        <dbReference type="Proteomes" id="UP001162156"/>
    </source>
</evidence>
<evidence type="ECO:0000259" key="1">
    <source>
        <dbReference type="PROSITE" id="PS51029"/>
    </source>
</evidence>
<dbReference type="Pfam" id="PF10545">
    <property type="entry name" value="MADF_DNA_bdg"/>
    <property type="match status" value="1"/>
</dbReference>
<keyword evidence="3" id="KW-1185">Reference proteome</keyword>
<dbReference type="PROSITE" id="PS51029">
    <property type="entry name" value="MADF"/>
    <property type="match status" value="1"/>
</dbReference>
<accession>A0AAV8Y3N2</accession>
<dbReference type="PANTHER" id="PTHR21505">
    <property type="entry name" value="MADF DOMAIN-CONTAINING PROTEIN-RELATED"/>
    <property type="match status" value="1"/>
</dbReference>
<dbReference type="AlphaFoldDB" id="A0AAV8Y3N2"/>
<proteinExistence type="predicted"/>
<reference evidence="2" key="1">
    <citation type="journal article" date="2023" name="Insect Mol. Biol.">
        <title>Genome sequencing provides insights into the evolution of gene families encoding plant cell wall-degrading enzymes in longhorned beetles.</title>
        <authorList>
            <person name="Shin N.R."/>
            <person name="Okamura Y."/>
            <person name="Kirsch R."/>
            <person name="Pauchet Y."/>
        </authorList>
    </citation>
    <scope>NUCLEOTIDE SEQUENCE</scope>
    <source>
        <strain evidence="2">RBIC_L_NR</strain>
    </source>
</reference>
<gene>
    <name evidence="2" type="ORF">NQ314_009021</name>
</gene>
<dbReference type="EMBL" id="JANEYF010002493">
    <property type="protein sequence ID" value="KAJ8945836.1"/>
    <property type="molecule type" value="Genomic_DNA"/>
</dbReference>
<comment type="caution">
    <text evidence="2">The sequence shown here is derived from an EMBL/GenBank/DDBJ whole genome shotgun (WGS) entry which is preliminary data.</text>
</comment>
<feature type="domain" description="MADF" evidence="1">
    <location>
        <begin position="10"/>
        <end position="103"/>
    </location>
</feature>
<dbReference type="Proteomes" id="UP001162156">
    <property type="component" value="Unassembled WGS sequence"/>
</dbReference>
<sequence length="292" mass="33942">MEWTNNIIMEFLNNYGKYPVIWNPKHMGHKNRVEVNHAWNCIRKNMSIDFSIETLKKKKESLMATYRLLRKKVVFSARFGKGDIYKPTWFAFKKMNSFLNTTFKNNITLIIEDDEVLNVEVDYRGTEQVERKKNEKDVQQPEFTEIESKEIIAAKAAQKIFRPPKRRRIPQKGVSSAEFEIAKCMKQASDVFKTITQQPPQQQQPDECSLYVQLLAAKLRAMDKKTRTILTNEIDNLVFNVEMNSIVSQPSSSCQSFLKDSHQYSPLADFDYQITSEIDVKSPSILQPSSHS</sequence>
<organism evidence="2 3">
    <name type="scientific">Rhamnusium bicolor</name>
    <dbReference type="NCBI Taxonomy" id="1586634"/>
    <lineage>
        <taxon>Eukaryota</taxon>
        <taxon>Metazoa</taxon>
        <taxon>Ecdysozoa</taxon>
        <taxon>Arthropoda</taxon>
        <taxon>Hexapoda</taxon>
        <taxon>Insecta</taxon>
        <taxon>Pterygota</taxon>
        <taxon>Neoptera</taxon>
        <taxon>Endopterygota</taxon>
        <taxon>Coleoptera</taxon>
        <taxon>Polyphaga</taxon>
        <taxon>Cucujiformia</taxon>
        <taxon>Chrysomeloidea</taxon>
        <taxon>Cerambycidae</taxon>
        <taxon>Lepturinae</taxon>
        <taxon>Rhagiini</taxon>
        <taxon>Rhamnusium</taxon>
    </lineage>
</organism>
<protein>
    <recommendedName>
        <fullName evidence="1">MADF domain-containing protein</fullName>
    </recommendedName>
</protein>
<evidence type="ECO:0000313" key="2">
    <source>
        <dbReference type="EMBL" id="KAJ8945836.1"/>
    </source>
</evidence>